<reference evidence="1 2" key="2">
    <citation type="journal article" date="2017" name="Nature">
        <title>The Apostasia genome and the evolution of orchids.</title>
        <authorList>
            <person name="Zhang G.Q."/>
            <person name="Liu K.W."/>
            <person name="Li Z."/>
            <person name="Lohaus R."/>
            <person name="Hsiao Y.Y."/>
            <person name="Niu S.C."/>
            <person name="Wang J.Y."/>
            <person name="Lin Y.C."/>
            <person name="Xu Q."/>
            <person name="Chen L.J."/>
            <person name="Yoshida K."/>
            <person name="Fujiwara S."/>
            <person name="Wang Z.W."/>
            <person name="Zhang Y.Q."/>
            <person name="Mitsuda N."/>
            <person name="Wang M."/>
            <person name="Liu G.H."/>
            <person name="Pecoraro L."/>
            <person name="Huang H.X."/>
            <person name="Xiao X.J."/>
            <person name="Lin M."/>
            <person name="Wu X.Y."/>
            <person name="Wu W.L."/>
            <person name="Chen Y.Y."/>
            <person name="Chang S.B."/>
            <person name="Sakamoto S."/>
            <person name="Ohme-Takagi M."/>
            <person name="Yagi M."/>
            <person name="Zeng S.J."/>
            <person name="Shen C.Y."/>
            <person name="Yeh C.M."/>
            <person name="Luo Y.B."/>
            <person name="Tsai W.C."/>
            <person name="Van de Peer Y."/>
            <person name="Liu Z.J."/>
        </authorList>
    </citation>
    <scope>NUCLEOTIDE SEQUENCE [LARGE SCALE GENOMIC DNA]</scope>
    <source>
        <tissue evidence="1">The whole plant</tissue>
    </source>
</reference>
<dbReference type="EMBL" id="KZ503460">
    <property type="protein sequence ID" value="PKU63754.1"/>
    <property type="molecule type" value="Genomic_DNA"/>
</dbReference>
<evidence type="ECO:0000313" key="2">
    <source>
        <dbReference type="Proteomes" id="UP000233837"/>
    </source>
</evidence>
<gene>
    <name evidence="1" type="ORF">MA16_Dca010672</name>
</gene>
<dbReference type="Proteomes" id="UP000233837">
    <property type="component" value="Unassembled WGS sequence"/>
</dbReference>
<name>A0A2I0VK23_9ASPA</name>
<dbReference type="AlphaFoldDB" id="A0A2I0VK23"/>
<proteinExistence type="predicted"/>
<accession>A0A2I0VK23</accession>
<protein>
    <submittedName>
        <fullName evidence="1">Uncharacterized protein</fullName>
    </submittedName>
</protein>
<reference evidence="1 2" key="1">
    <citation type="journal article" date="2016" name="Sci. Rep.">
        <title>The Dendrobium catenatum Lindl. genome sequence provides insights into polysaccharide synthase, floral development and adaptive evolution.</title>
        <authorList>
            <person name="Zhang G.Q."/>
            <person name="Xu Q."/>
            <person name="Bian C."/>
            <person name="Tsai W.C."/>
            <person name="Yeh C.M."/>
            <person name="Liu K.W."/>
            <person name="Yoshida K."/>
            <person name="Zhang L.S."/>
            <person name="Chang S.B."/>
            <person name="Chen F."/>
            <person name="Shi Y."/>
            <person name="Su Y.Y."/>
            <person name="Zhang Y.Q."/>
            <person name="Chen L.J."/>
            <person name="Yin Y."/>
            <person name="Lin M."/>
            <person name="Huang H."/>
            <person name="Deng H."/>
            <person name="Wang Z.W."/>
            <person name="Zhu S.L."/>
            <person name="Zhao X."/>
            <person name="Deng C."/>
            <person name="Niu S.C."/>
            <person name="Huang J."/>
            <person name="Wang M."/>
            <person name="Liu G.H."/>
            <person name="Yang H.J."/>
            <person name="Xiao X.J."/>
            <person name="Hsiao Y.Y."/>
            <person name="Wu W.L."/>
            <person name="Chen Y.Y."/>
            <person name="Mitsuda N."/>
            <person name="Ohme-Takagi M."/>
            <person name="Luo Y.B."/>
            <person name="Van de Peer Y."/>
            <person name="Liu Z.J."/>
        </authorList>
    </citation>
    <scope>NUCLEOTIDE SEQUENCE [LARGE SCALE GENOMIC DNA]</scope>
    <source>
        <tissue evidence="1">The whole plant</tissue>
    </source>
</reference>
<evidence type="ECO:0000313" key="1">
    <source>
        <dbReference type="EMBL" id="PKU63754.1"/>
    </source>
</evidence>
<sequence>MAAKKIDALEERLEIEMNQIKTTVEERISFMEGQVADLRNMMKKINLQEGEDHFVFQRKELCIPKRKPPWAHGSLNNGCATGLIHGILERIPSPLENKAKLSKIGNEDSKKCVHHGQNVADSCDLAAELDV</sequence>
<organism evidence="1 2">
    <name type="scientific">Dendrobium catenatum</name>
    <dbReference type="NCBI Taxonomy" id="906689"/>
    <lineage>
        <taxon>Eukaryota</taxon>
        <taxon>Viridiplantae</taxon>
        <taxon>Streptophyta</taxon>
        <taxon>Embryophyta</taxon>
        <taxon>Tracheophyta</taxon>
        <taxon>Spermatophyta</taxon>
        <taxon>Magnoliopsida</taxon>
        <taxon>Liliopsida</taxon>
        <taxon>Asparagales</taxon>
        <taxon>Orchidaceae</taxon>
        <taxon>Epidendroideae</taxon>
        <taxon>Malaxideae</taxon>
        <taxon>Dendrobiinae</taxon>
        <taxon>Dendrobium</taxon>
    </lineage>
</organism>
<keyword evidence="2" id="KW-1185">Reference proteome</keyword>